<evidence type="ECO:0000313" key="3">
    <source>
        <dbReference type="Proteomes" id="UP000215316"/>
    </source>
</evidence>
<evidence type="ECO:0000313" key="2">
    <source>
        <dbReference type="EMBL" id="OQJ63052.1"/>
    </source>
</evidence>
<comment type="caution">
    <text evidence="2">The sequence shown here is derived from an EMBL/GenBank/DDBJ whole genome shotgun (WGS) entry which is preliminary data.</text>
</comment>
<accession>A0A225CMS9</accession>
<organism evidence="2 3">
    <name type="scientific">Clavibacter tessellarius</name>
    <dbReference type="NCBI Taxonomy" id="31965"/>
    <lineage>
        <taxon>Bacteria</taxon>
        <taxon>Bacillati</taxon>
        <taxon>Actinomycetota</taxon>
        <taxon>Actinomycetes</taxon>
        <taxon>Micrococcales</taxon>
        <taxon>Microbacteriaceae</taxon>
        <taxon>Clavibacter</taxon>
    </lineage>
</organism>
<name>A0A225CMS9_9MICO</name>
<dbReference type="Proteomes" id="UP000215316">
    <property type="component" value="Unassembled WGS sequence"/>
</dbReference>
<keyword evidence="3" id="KW-1185">Reference proteome</keyword>
<gene>
    <name evidence="2" type="ORF">B5P24_08630</name>
</gene>
<evidence type="ECO:0000256" key="1">
    <source>
        <dbReference type="SAM" id="MobiDB-lite"/>
    </source>
</evidence>
<feature type="region of interest" description="Disordered" evidence="1">
    <location>
        <begin position="1"/>
        <end position="20"/>
    </location>
</feature>
<protein>
    <submittedName>
        <fullName evidence="2">Uncharacterized protein</fullName>
    </submittedName>
</protein>
<proteinExistence type="predicted"/>
<reference evidence="2" key="1">
    <citation type="submission" date="2017-08" db="EMBL/GenBank/DDBJ databases">
        <title>Genomes of multiple Clavibacter strains from different subspecies.</title>
        <authorList>
            <person name="Yuan X.-K."/>
            <person name="Li X.-S."/>
            <person name="Nie J."/>
            <person name="De Boer S.H."/>
        </authorList>
    </citation>
    <scope>NUCLEOTIDE SEQUENCE [LARGE SCALE GENOMIC DNA]</scope>
    <source>
        <strain evidence="2">ATCC 33566</strain>
    </source>
</reference>
<dbReference type="EMBL" id="MZMQ01000001">
    <property type="protein sequence ID" value="OQJ63052.1"/>
    <property type="molecule type" value="Genomic_DNA"/>
</dbReference>
<dbReference type="AlphaFoldDB" id="A0A225CMS9"/>
<sequence length="182" mass="19146">MDGLGPLFSRPSRTADIGDHDEWKSYDMDASAEVVGIASESAARVKRRRSRALAALSVTAGVALASVTGASSAQAVGPAFEIFYGPDCSGGGTASRVYTGINQGEAWIDDTFDKTTWGSTGSGQLIRNNAASIYVSHANVALYLDGSSYIGWDAQASGACFNLTDGIRNHNTRWKTASYYGS</sequence>